<keyword evidence="2" id="KW-0472">Membrane</keyword>
<dbReference type="OrthoDB" id="9949796at2"/>
<organism evidence="4 5">
    <name type="scientific">Ornithinimicrobium ciconiae</name>
    <dbReference type="NCBI Taxonomy" id="2594265"/>
    <lineage>
        <taxon>Bacteria</taxon>
        <taxon>Bacillati</taxon>
        <taxon>Actinomycetota</taxon>
        <taxon>Actinomycetes</taxon>
        <taxon>Micrococcales</taxon>
        <taxon>Ornithinimicrobiaceae</taxon>
        <taxon>Ornithinimicrobium</taxon>
    </lineage>
</organism>
<dbReference type="Pfam" id="PF19950">
    <property type="entry name" value="DUF6412"/>
    <property type="match status" value="1"/>
</dbReference>
<protein>
    <submittedName>
        <fullName evidence="4">Uncharacterized protein</fullName>
    </submittedName>
</protein>
<dbReference type="RefSeq" id="WP_143782330.1">
    <property type="nucleotide sequence ID" value="NZ_CP041616.1"/>
</dbReference>
<feature type="transmembrane region" description="Helical" evidence="2">
    <location>
        <begin position="40"/>
        <end position="63"/>
    </location>
</feature>
<feature type="region of interest" description="Disordered" evidence="1">
    <location>
        <begin position="81"/>
        <end position="107"/>
    </location>
</feature>
<keyword evidence="3" id="KW-0732">Signal</keyword>
<evidence type="ECO:0000313" key="4">
    <source>
        <dbReference type="EMBL" id="QDO87653.1"/>
    </source>
</evidence>
<proteinExistence type="predicted"/>
<gene>
    <name evidence="4" type="ORF">FNH13_04285</name>
</gene>
<dbReference type="Proteomes" id="UP000315395">
    <property type="component" value="Chromosome"/>
</dbReference>
<evidence type="ECO:0000256" key="2">
    <source>
        <dbReference type="SAM" id="Phobius"/>
    </source>
</evidence>
<accession>A0A516G802</accession>
<dbReference type="InterPro" id="IPR045635">
    <property type="entry name" value="DUF6412"/>
</dbReference>
<feature type="chain" id="PRO_5039213743" evidence="3">
    <location>
        <begin position="31"/>
        <end position="107"/>
    </location>
</feature>
<evidence type="ECO:0000313" key="5">
    <source>
        <dbReference type="Proteomes" id="UP000315395"/>
    </source>
</evidence>
<evidence type="ECO:0000256" key="1">
    <source>
        <dbReference type="SAM" id="MobiDB-lite"/>
    </source>
</evidence>
<keyword evidence="5" id="KW-1185">Reference proteome</keyword>
<evidence type="ECO:0000256" key="3">
    <source>
        <dbReference type="SAM" id="SignalP"/>
    </source>
</evidence>
<dbReference type="AlphaFoldDB" id="A0A516G802"/>
<sequence length="107" mass="10970">MHLIDRRRSLLGMLLSTVLVGALAATSADAATMAVGLGVLLLVSMTVTTNAATLAVTGSGAVIPGANRLRRQWDRTPIPMLEPDLAGKPQPRAPGHTAPEVPVLAAA</sequence>
<name>A0A516G802_9MICO</name>
<dbReference type="KEGG" id="orz:FNH13_04285"/>
<reference evidence="4 5" key="1">
    <citation type="submission" date="2019-07" db="EMBL/GenBank/DDBJ databases">
        <title>complete genome sequencing of Ornithinimicrobium sp. H23M54.</title>
        <authorList>
            <person name="Bae J.-W."/>
            <person name="Lee S.-Y."/>
        </authorList>
    </citation>
    <scope>NUCLEOTIDE SEQUENCE [LARGE SCALE GENOMIC DNA]</scope>
    <source>
        <strain evidence="4 5">H23M54</strain>
    </source>
</reference>
<keyword evidence="2" id="KW-1133">Transmembrane helix</keyword>
<keyword evidence="2" id="KW-0812">Transmembrane</keyword>
<feature type="signal peptide" evidence="3">
    <location>
        <begin position="1"/>
        <end position="30"/>
    </location>
</feature>
<dbReference type="EMBL" id="CP041616">
    <property type="protein sequence ID" value="QDO87653.1"/>
    <property type="molecule type" value="Genomic_DNA"/>
</dbReference>